<name>A0A4Y7TVL1_COPMI</name>
<feature type="compositionally biased region" description="Low complexity" evidence="1">
    <location>
        <begin position="146"/>
        <end position="170"/>
    </location>
</feature>
<dbReference type="Pfam" id="PF06658">
    <property type="entry name" value="DUF1168"/>
    <property type="match status" value="1"/>
</dbReference>
<dbReference type="Proteomes" id="UP000298030">
    <property type="component" value="Unassembled WGS sequence"/>
</dbReference>
<evidence type="ECO:0000256" key="1">
    <source>
        <dbReference type="SAM" id="MobiDB-lite"/>
    </source>
</evidence>
<organism evidence="2 3">
    <name type="scientific">Coprinellus micaceus</name>
    <name type="common">Glistening ink-cap mushroom</name>
    <name type="synonym">Coprinus micaceus</name>
    <dbReference type="NCBI Taxonomy" id="71717"/>
    <lineage>
        <taxon>Eukaryota</taxon>
        <taxon>Fungi</taxon>
        <taxon>Dikarya</taxon>
        <taxon>Basidiomycota</taxon>
        <taxon>Agaricomycotina</taxon>
        <taxon>Agaricomycetes</taxon>
        <taxon>Agaricomycetidae</taxon>
        <taxon>Agaricales</taxon>
        <taxon>Agaricineae</taxon>
        <taxon>Psathyrellaceae</taxon>
        <taxon>Coprinellus</taxon>
    </lineage>
</organism>
<proteinExistence type="predicted"/>
<dbReference type="EMBL" id="QPFP01000003">
    <property type="protein sequence ID" value="TEB38220.1"/>
    <property type="molecule type" value="Genomic_DNA"/>
</dbReference>
<comment type="caution">
    <text evidence="2">The sequence shown here is derived from an EMBL/GenBank/DDBJ whole genome shotgun (WGS) entry which is preliminary data.</text>
</comment>
<dbReference type="InterPro" id="IPR009548">
    <property type="entry name" value="Prkrip1"/>
</dbReference>
<dbReference type="PANTHER" id="PTHR13507:SF0">
    <property type="entry name" value="PRKR-INTERACTING PROTEIN 1"/>
    <property type="match status" value="1"/>
</dbReference>
<keyword evidence="3" id="KW-1185">Reference proteome</keyword>
<evidence type="ECO:0000313" key="3">
    <source>
        <dbReference type="Proteomes" id="UP000298030"/>
    </source>
</evidence>
<sequence length="231" mass="25108">MSQISSRDATPNASGSGAATPVPGASGHKHALTAVEKQRSQLDRLLKDPAKPVYIPPPPKEKGIRAAREMMKNVQGSSAGAGSGEFHVYKAARRREYERLRLLEEEAEKEQVTTEFDKKRKEAEDAAEAKTAKNRAKRQKKKAKAKGGASNSKSESNDPSNPNASESSAPLKKRRLVNGQELLFKRPGEESDDEEDVGPQMPTSEQKGDEEPQAIPAAPAVENKITIIEDD</sequence>
<dbReference type="PANTHER" id="PTHR13507">
    <property type="entry name" value="PRKR-INTERACTING PROTEIN 1"/>
    <property type="match status" value="1"/>
</dbReference>
<feature type="compositionally biased region" description="Basic residues" evidence="1">
    <location>
        <begin position="132"/>
        <end position="145"/>
    </location>
</feature>
<feature type="compositionally biased region" description="Basic and acidic residues" evidence="1">
    <location>
        <begin position="101"/>
        <end position="131"/>
    </location>
</feature>
<accession>A0A4Y7TVL1</accession>
<protein>
    <submittedName>
        <fullName evidence="2">DUF1168-domain-containing protein</fullName>
    </submittedName>
</protein>
<evidence type="ECO:0000313" key="2">
    <source>
        <dbReference type="EMBL" id="TEB38220.1"/>
    </source>
</evidence>
<gene>
    <name evidence="2" type="ORF">FA13DRAFT_1786028</name>
</gene>
<dbReference type="AlphaFoldDB" id="A0A4Y7TVL1"/>
<dbReference type="OrthoDB" id="10067079at2759"/>
<dbReference type="GO" id="GO:0003725">
    <property type="term" value="F:double-stranded RNA binding"/>
    <property type="evidence" value="ECO:0007669"/>
    <property type="project" value="InterPro"/>
</dbReference>
<feature type="compositionally biased region" description="Polar residues" evidence="1">
    <location>
        <begin position="1"/>
        <end position="17"/>
    </location>
</feature>
<feature type="region of interest" description="Disordered" evidence="1">
    <location>
        <begin position="101"/>
        <end position="231"/>
    </location>
</feature>
<dbReference type="GO" id="GO:0005730">
    <property type="term" value="C:nucleolus"/>
    <property type="evidence" value="ECO:0007669"/>
    <property type="project" value="TreeGrafter"/>
</dbReference>
<feature type="region of interest" description="Disordered" evidence="1">
    <location>
        <begin position="1"/>
        <end position="61"/>
    </location>
</feature>
<reference evidence="2 3" key="1">
    <citation type="journal article" date="2019" name="Nat. Ecol. Evol.">
        <title>Megaphylogeny resolves global patterns of mushroom evolution.</title>
        <authorList>
            <person name="Varga T."/>
            <person name="Krizsan K."/>
            <person name="Foldi C."/>
            <person name="Dima B."/>
            <person name="Sanchez-Garcia M."/>
            <person name="Sanchez-Ramirez S."/>
            <person name="Szollosi G.J."/>
            <person name="Szarkandi J.G."/>
            <person name="Papp V."/>
            <person name="Albert L."/>
            <person name="Andreopoulos W."/>
            <person name="Angelini C."/>
            <person name="Antonin V."/>
            <person name="Barry K.W."/>
            <person name="Bougher N.L."/>
            <person name="Buchanan P."/>
            <person name="Buyck B."/>
            <person name="Bense V."/>
            <person name="Catcheside P."/>
            <person name="Chovatia M."/>
            <person name="Cooper J."/>
            <person name="Damon W."/>
            <person name="Desjardin D."/>
            <person name="Finy P."/>
            <person name="Geml J."/>
            <person name="Haridas S."/>
            <person name="Hughes K."/>
            <person name="Justo A."/>
            <person name="Karasinski D."/>
            <person name="Kautmanova I."/>
            <person name="Kiss B."/>
            <person name="Kocsube S."/>
            <person name="Kotiranta H."/>
            <person name="LaButti K.M."/>
            <person name="Lechner B.E."/>
            <person name="Liimatainen K."/>
            <person name="Lipzen A."/>
            <person name="Lukacs Z."/>
            <person name="Mihaltcheva S."/>
            <person name="Morgado L.N."/>
            <person name="Niskanen T."/>
            <person name="Noordeloos M.E."/>
            <person name="Ohm R.A."/>
            <person name="Ortiz-Santana B."/>
            <person name="Ovrebo C."/>
            <person name="Racz N."/>
            <person name="Riley R."/>
            <person name="Savchenko A."/>
            <person name="Shiryaev A."/>
            <person name="Soop K."/>
            <person name="Spirin V."/>
            <person name="Szebenyi C."/>
            <person name="Tomsovsky M."/>
            <person name="Tulloss R.E."/>
            <person name="Uehling J."/>
            <person name="Grigoriev I.V."/>
            <person name="Vagvolgyi C."/>
            <person name="Papp T."/>
            <person name="Martin F.M."/>
            <person name="Miettinen O."/>
            <person name="Hibbett D.S."/>
            <person name="Nagy L.G."/>
        </authorList>
    </citation>
    <scope>NUCLEOTIDE SEQUENCE [LARGE SCALE GENOMIC DNA]</scope>
    <source>
        <strain evidence="2 3">FP101781</strain>
    </source>
</reference>
<dbReference type="STRING" id="71717.A0A4Y7TVL1"/>
<feature type="compositionally biased region" description="Basic and acidic residues" evidence="1">
    <location>
        <begin position="36"/>
        <end position="50"/>
    </location>
</feature>
<dbReference type="GO" id="GO:0004860">
    <property type="term" value="F:protein kinase inhibitor activity"/>
    <property type="evidence" value="ECO:0007669"/>
    <property type="project" value="TreeGrafter"/>
</dbReference>
<dbReference type="GO" id="GO:0019901">
    <property type="term" value="F:protein kinase binding"/>
    <property type="evidence" value="ECO:0007669"/>
    <property type="project" value="TreeGrafter"/>
</dbReference>